<organism evidence="2 3">
    <name type="scientific">Cellulomonas triticagri</name>
    <dbReference type="NCBI Taxonomy" id="2483352"/>
    <lineage>
        <taxon>Bacteria</taxon>
        <taxon>Bacillati</taxon>
        <taxon>Actinomycetota</taxon>
        <taxon>Actinomycetes</taxon>
        <taxon>Micrococcales</taxon>
        <taxon>Cellulomonadaceae</taxon>
        <taxon>Cellulomonas</taxon>
    </lineage>
</organism>
<dbReference type="Proteomes" id="UP000269289">
    <property type="component" value="Unassembled WGS sequence"/>
</dbReference>
<keyword evidence="3" id="KW-1185">Reference proteome</keyword>
<feature type="region of interest" description="Disordered" evidence="1">
    <location>
        <begin position="1"/>
        <end position="54"/>
    </location>
</feature>
<sequence>MTHYDDHDRDEYDDVEPPPADPGDRADLEDLLAEPASPAPRPRSGRKGTAGPGVDPVERRLVLLTEFWGHGDPGVFAWMDADPATRHAALIRLARFVEWVISTFEVREIKPCWTAHPSVVVELWALERLHHATHVTNADDGAAPVVFYNQLPVTRARLRTDTGMDACTTTDHTVPVRELADRVAARRATYDTTERWTATWAWPSVDDAGESVVPPPHAQGPRP</sequence>
<name>A0A3M2JNM7_9CELL</name>
<reference evidence="2 3" key="1">
    <citation type="submission" date="2018-10" db="EMBL/GenBank/DDBJ databases">
        <title>Isolation, diversity and antifungal activity of actinobacteria from wheat.</title>
        <authorList>
            <person name="Han C."/>
        </authorList>
    </citation>
    <scope>NUCLEOTIDE SEQUENCE [LARGE SCALE GENOMIC DNA]</scope>
    <source>
        <strain evidence="2 3">NEAU-YY56</strain>
    </source>
</reference>
<dbReference type="EMBL" id="RFFI01000019">
    <property type="protein sequence ID" value="RMI13223.1"/>
    <property type="molecule type" value="Genomic_DNA"/>
</dbReference>
<evidence type="ECO:0000313" key="2">
    <source>
        <dbReference type="EMBL" id="RMI13223.1"/>
    </source>
</evidence>
<comment type="caution">
    <text evidence="2">The sequence shown here is derived from an EMBL/GenBank/DDBJ whole genome shotgun (WGS) entry which is preliminary data.</text>
</comment>
<accession>A0A3M2JNM7</accession>
<gene>
    <name evidence="2" type="ORF">EBM89_05200</name>
</gene>
<evidence type="ECO:0000256" key="1">
    <source>
        <dbReference type="SAM" id="MobiDB-lite"/>
    </source>
</evidence>
<evidence type="ECO:0008006" key="4">
    <source>
        <dbReference type="Google" id="ProtNLM"/>
    </source>
</evidence>
<evidence type="ECO:0000313" key="3">
    <source>
        <dbReference type="Proteomes" id="UP000269289"/>
    </source>
</evidence>
<protein>
    <recommendedName>
        <fullName evidence="4">DUF4913 domain-containing protein</fullName>
    </recommendedName>
</protein>
<dbReference type="OrthoDB" id="3535759at2"/>
<dbReference type="AlphaFoldDB" id="A0A3M2JNM7"/>
<feature type="compositionally biased region" description="Basic and acidic residues" evidence="1">
    <location>
        <begin position="1"/>
        <end position="10"/>
    </location>
</feature>
<dbReference type="RefSeq" id="WP_122148402.1">
    <property type="nucleotide sequence ID" value="NZ_RFFI01000019.1"/>
</dbReference>
<proteinExistence type="predicted"/>